<keyword evidence="4" id="KW-1185">Reference proteome</keyword>
<dbReference type="NCBIfam" id="TIGR02532">
    <property type="entry name" value="IV_pilin_GFxxxE"/>
    <property type="match status" value="1"/>
</dbReference>
<dbReference type="NCBIfam" id="TIGR04294">
    <property type="entry name" value="pre_pil_HX9DG"/>
    <property type="match status" value="1"/>
</dbReference>
<feature type="transmembrane region" description="Helical" evidence="1">
    <location>
        <begin position="20"/>
        <end position="41"/>
    </location>
</feature>
<dbReference type="InterPro" id="IPR011453">
    <property type="entry name" value="DUF1559"/>
</dbReference>
<dbReference type="AlphaFoldDB" id="A0A1I3JUN0"/>
<proteinExistence type="predicted"/>
<dbReference type="RefSeq" id="WP_092051437.1">
    <property type="nucleotide sequence ID" value="NZ_FOQD01000011.1"/>
</dbReference>
<dbReference type="OrthoDB" id="261883at2"/>
<dbReference type="PANTHER" id="PTHR30093">
    <property type="entry name" value="GENERAL SECRETION PATHWAY PROTEIN G"/>
    <property type="match status" value="1"/>
</dbReference>
<organism evidence="3 4">
    <name type="scientific">Planctomicrobium piriforme</name>
    <dbReference type="NCBI Taxonomy" id="1576369"/>
    <lineage>
        <taxon>Bacteria</taxon>
        <taxon>Pseudomonadati</taxon>
        <taxon>Planctomycetota</taxon>
        <taxon>Planctomycetia</taxon>
        <taxon>Planctomycetales</taxon>
        <taxon>Planctomycetaceae</taxon>
        <taxon>Planctomicrobium</taxon>
    </lineage>
</organism>
<protein>
    <submittedName>
        <fullName evidence="3">Prepilin-type N-terminal cleavage/methylation domain-containing protein/prepilin-type processing-associated H-X9-DG domain-containing protein</fullName>
    </submittedName>
</protein>
<keyword evidence="1" id="KW-0472">Membrane</keyword>
<dbReference type="Pfam" id="PF07596">
    <property type="entry name" value="SBP_bac_10"/>
    <property type="match status" value="1"/>
</dbReference>
<dbReference type="SUPFAM" id="SSF54523">
    <property type="entry name" value="Pili subunits"/>
    <property type="match status" value="1"/>
</dbReference>
<keyword evidence="1" id="KW-0812">Transmembrane</keyword>
<dbReference type="Pfam" id="PF07963">
    <property type="entry name" value="N_methyl"/>
    <property type="match status" value="1"/>
</dbReference>
<accession>A0A1I3JUN0</accession>
<feature type="domain" description="DUF1559" evidence="2">
    <location>
        <begin position="42"/>
        <end position="364"/>
    </location>
</feature>
<gene>
    <name evidence="3" type="ORF">SAMN05421753_11119</name>
</gene>
<dbReference type="PANTHER" id="PTHR30093:SF2">
    <property type="entry name" value="TYPE II SECRETION SYSTEM PROTEIN H"/>
    <property type="match status" value="1"/>
</dbReference>
<dbReference type="InterPro" id="IPR027558">
    <property type="entry name" value="Pre_pil_HX9DG_C"/>
</dbReference>
<evidence type="ECO:0000259" key="2">
    <source>
        <dbReference type="Pfam" id="PF07596"/>
    </source>
</evidence>
<dbReference type="PROSITE" id="PS00409">
    <property type="entry name" value="PROKAR_NTER_METHYL"/>
    <property type="match status" value="1"/>
</dbReference>
<keyword evidence="1" id="KW-1133">Transmembrane helix</keyword>
<name>A0A1I3JUN0_9PLAN</name>
<evidence type="ECO:0000313" key="4">
    <source>
        <dbReference type="Proteomes" id="UP000199518"/>
    </source>
</evidence>
<sequence length="390" mass="41320">MQFRKLQSPRSEARRGGFTLIELLVVIAIIAILVAILLPAVQSAREAARRSQCLNNLKQVGLAMHNFHDAKQKLPSSGRPTASATVRVGLFTYLLPYIEQKGLWDQYDTGYNWDKVQNTPVTSLRIKTYECPSSPKHNNVLDHNPDGFTGSDTAVWAGSVAVGDYAASLGNSKELGTAWATYQGTATGTTTSTQTNGIPNIIGSFKDTTDSANAGSGVSDTGITTNGMLPKNSALKLGDITDGLSNTIAVWESGGRPFVYRRGTQVSSNLGAHHTNGGGWARPASDILLAGSSKDGKELPPSSSYTGPGIYINRTNGYDHATETYGSTGYPAPYGTEGSSQPYSFHSGGVNVLMGDGSARLLDEEMLIYVAAALVTRNGGSGEANITQNF</sequence>
<dbReference type="Gene3D" id="3.30.700.10">
    <property type="entry name" value="Glycoprotein, Type 4 Pilin"/>
    <property type="match status" value="1"/>
</dbReference>
<dbReference type="STRING" id="1576369.SAMN05421753_11119"/>
<dbReference type="InterPro" id="IPR012902">
    <property type="entry name" value="N_methyl_site"/>
</dbReference>
<dbReference type="Proteomes" id="UP000199518">
    <property type="component" value="Unassembled WGS sequence"/>
</dbReference>
<dbReference type="InterPro" id="IPR045584">
    <property type="entry name" value="Pilin-like"/>
</dbReference>
<dbReference type="EMBL" id="FOQD01000011">
    <property type="protein sequence ID" value="SFI63962.1"/>
    <property type="molecule type" value="Genomic_DNA"/>
</dbReference>
<evidence type="ECO:0000256" key="1">
    <source>
        <dbReference type="SAM" id="Phobius"/>
    </source>
</evidence>
<reference evidence="4" key="1">
    <citation type="submission" date="2016-10" db="EMBL/GenBank/DDBJ databases">
        <authorList>
            <person name="Varghese N."/>
            <person name="Submissions S."/>
        </authorList>
    </citation>
    <scope>NUCLEOTIDE SEQUENCE [LARGE SCALE GENOMIC DNA]</scope>
    <source>
        <strain evidence="4">DSM 26348</strain>
    </source>
</reference>
<evidence type="ECO:0000313" key="3">
    <source>
        <dbReference type="EMBL" id="SFI63962.1"/>
    </source>
</evidence>